<keyword evidence="4 9" id="KW-0238">DNA-binding</keyword>
<evidence type="ECO:0000256" key="7">
    <source>
        <dbReference type="ARBA" id="ARBA00023242"/>
    </source>
</evidence>
<comment type="caution">
    <text evidence="13">The sequence shown here is derived from an EMBL/GenBank/DDBJ whole genome shotgun (WGS) entry which is preliminary data.</text>
</comment>
<dbReference type="GO" id="GO:0003700">
    <property type="term" value="F:DNA-binding transcription factor activity"/>
    <property type="evidence" value="ECO:0007669"/>
    <property type="project" value="InterPro"/>
</dbReference>
<keyword evidence="14" id="KW-1185">Reference proteome</keyword>
<dbReference type="GO" id="GO:0010067">
    <property type="term" value="P:procambium histogenesis"/>
    <property type="evidence" value="ECO:0007669"/>
    <property type="project" value="InterPro"/>
</dbReference>
<dbReference type="InterPro" id="IPR009057">
    <property type="entry name" value="Homeodomain-like_sf"/>
</dbReference>
<evidence type="ECO:0000256" key="4">
    <source>
        <dbReference type="ARBA" id="ARBA00023125"/>
    </source>
</evidence>
<feature type="DNA-binding region" description="Homeobox" evidence="9">
    <location>
        <begin position="86"/>
        <end position="150"/>
    </location>
</feature>
<protein>
    <recommendedName>
        <fullName evidence="12">Homeobox domain-containing protein</fullName>
    </recommendedName>
</protein>
<dbReference type="Pfam" id="PF00046">
    <property type="entry name" value="Homeodomain"/>
    <property type="match status" value="1"/>
</dbReference>
<dbReference type="PANTHER" id="PTHR47716:SF1">
    <property type="entry name" value="WUSCHEL-RELATED HOMEOBOX 4"/>
    <property type="match status" value="1"/>
</dbReference>
<evidence type="ECO:0000256" key="8">
    <source>
        <dbReference type="ARBA" id="ARBA00024040"/>
    </source>
</evidence>
<dbReference type="CDD" id="cd00086">
    <property type="entry name" value="homeodomain"/>
    <property type="match status" value="1"/>
</dbReference>
<gene>
    <name evidence="13" type="ORF">PVAP13_7NG381000</name>
</gene>
<feature type="region of interest" description="Disordered" evidence="11">
    <location>
        <begin position="159"/>
        <end position="209"/>
    </location>
</feature>
<evidence type="ECO:0000259" key="12">
    <source>
        <dbReference type="PROSITE" id="PS50071"/>
    </source>
</evidence>
<evidence type="ECO:0000256" key="6">
    <source>
        <dbReference type="ARBA" id="ARBA00023163"/>
    </source>
</evidence>
<dbReference type="AlphaFoldDB" id="A0A8T0Q5E9"/>
<keyword evidence="3" id="KW-0805">Transcription regulation</keyword>
<dbReference type="PROSITE" id="PS50071">
    <property type="entry name" value="HOMEOBOX_2"/>
    <property type="match status" value="1"/>
</dbReference>
<dbReference type="GO" id="GO:0051301">
    <property type="term" value="P:cell division"/>
    <property type="evidence" value="ECO:0007669"/>
    <property type="project" value="InterPro"/>
</dbReference>
<dbReference type="InterPro" id="IPR044186">
    <property type="entry name" value="WOX4"/>
</dbReference>
<dbReference type="GO" id="GO:0005634">
    <property type="term" value="C:nucleus"/>
    <property type="evidence" value="ECO:0007669"/>
    <property type="project" value="UniProtKB-SubCell"/>
</dbReference>
<dbReference type="Proteomes" id="UP000823388">
    <property type="component" value="Chromosome 7N"/>
</dbReference>
<dbReference type="EMBL" id="CM029050">
    <property type="protein sequence ID" value="KAG2569313.1"/>
    <property type="molecule type" value="Genomic_DNA"/>
</dbReference>
<feature type="compositionally biased region" description="Basic and acidic residues" evidence="11">
    <location>
        <begin position="171"/>
        <end position="182"/>
    </location>
</feature>
<feature type="domain" description="Homeobox" evidence="12">
    <location>
        <begin position="84"/>
        <end position="149"/>
    </location>
</feature>
<comment type="subcellular location">
    <subcellularLocation>
        <location evidence="1 9 10">Nucleus</location>
    </subcellularLocation>
</comment>
<keyword evidence="2" id="KW-0217">Developmental protein</keyword>
<keyword evidence="5 9" id="KW-0371">Homeobox</keyword>
<evidence type="ECO:0000313" key="13">
    <source>
        <dbReference type="EMBL" id="KAG2569313.1"/>
    </source>
</evidence>
<evidence type="ECO:0000256" key="5">
    <source>
        <dbReference type="ARBA" id="ARBA00023155"/>
    </source>
</evidence>
<dbReference type="Gene3D" id="1.10.10.60">
    <property type="entry name" value="Homeodomain-like"/>
    <property type="match status" value="1"/>
</dbReference>
<proteinExistence type="inferred from homology"/>
<dbReference type="InterPro" id="IPR001356">
    <property type="entry name" value="HD"/>
</dbReference>
<dbReference type="PANTHER" id="PTHR47716">
    <property type="entry name" value="WUSCHEL-RELATED HOMEOBOX 4"/>
    <property type="match status" value="1"/>
</dbReference>
<name>A0A8T0Q5E9_PANVG</name>
<sequence>MRLHHFLAVAYLDKAASPSPSSSPPSISSPSLTLSSSAAIPLGALQCLRPLAPKISFPEPRKMVVLPELARVRNAARLLHCTVPASGTTRWNPSPEQIKVLEMLYRGGMRTPNSFQIEQITEELGKYGRIEGKNVFYWFQNHKARERQKQKRAALLTLSTTTTSSSLPAAETKDGLGKKEEASSEDASSRKRRRCRTWGDVHGEDVTTTTTTTTEVVADCTDDVTLELFPLRPQGKAN</sequence>
<evidence type="ECO:0000256" key="3">
    <source>
        <dbReference type="ARBA" id="ARBA00023015"/>
    </source>
</evidence>
<evidence type="ECO:0000256" key="1">
    <source>
        <dbReference type="ARBA" id="ARBA00004123"/>
    </source>
</evidence>
<evidence type="ECO:0000256" key="11">
    <source>
        <dbReference type="SAM" id="MobiDB-lite"/>
    </source>
</evidence>
<dbReference type="GO" id="GO:0010087">
    <property type="term" value="P:phloem or xylem histogenesis"/>
    <property type="evidence" value="ECO:0007669"/>
    <property type="project" value="InterPro"/>
</dbReference>
<dbReference type="GO" id="GO:0003677">
    <property type="term" value="F:DNA binding"/>
    <property type="evidence" value="ECO:0007669"/>
    <property type="project" value="UniProtKB-UniRule"/>
</dbReference>
<dbReference type="SMART" id="SM00389">
    <property type="entry name" value="HOX"/>
    <property type="match status" value="1"/>
</dbReference>
<dbReference type="OrthoDB" id="768142at2759"/>
<evidence type="ECO:0000256" key="2">
    <source>
        <dbReference type="ARBA" id="ARBA00022473"/>
    </source>
</evidence>
<dbReference type="FunFam" id="1.10.10.60:FF:000146">
    <property type="entry name" value="WUSCHEL-related homeobox 4"/>
    <property type="match status" value="1"/>
</dbReference>
<keyword evidence="6" id="KW-0804">Transcription</keyword>
<comment type="similarity">
    <text evidence="8">Belongs to the WUS homeobox family.</text>
</comment>
<evidence type="ECO:0000256" key="9">
    <source>
        <dbReference type="PROSITE-ProRule" id="PRU00108"/>
    </source>
</evidence>
<dbReference type="SUPFAM" id="SSF46689">
    <property type="entry name" value="Homeodomain-like"/>
    <property type="match status" value="1"/>
</dbReference>
<keyword evidence="7 9" id="KW-0539">Nucleus</keyword>
<organism evidence="13 14">
    <name type="scientific">Panicum virgatum</name>
    <name type="common">Blackwell switchgrass</name>
    <dbReference type="NCBI Taxonomy" id="38727"/>
    <lineage>
        <taxon>Eukaryota</taxon>
        <taxon>Viridiplantae</taxon>
        <taxon>Streptophyta</taxon>
        <taxon>Embryophyta</taxon>
        <taxon>Tracheophyta</taxon>
        <taxon>Spermatophyta</taxon>
        <taxon>Magnoliopsida</taxon>
        <taxon>Liliopsida</taxon>
        <taxon>Poales</taxon>
        <taxon>Poaceae</taxon>
        <taxon>PACMAD clade</taxon>
        <taxon>Panicoideae</taxon>
        <taxon>Panicodae</taxon>
        <taxon>Paniceae</taxon>
        <taxon>Panicinae</taxon>
        <taxon>Panicum</taxon>
        <taxon>Panicum sect. Hiantes</taxon>
    </lineage>
</organism>
<reference evidence="13" key="1">
    <citation type="submission" date="2020-05" db="EMBL/GenBank/DDBJ databases">
        <title>WGS assembly of Panicum virgatum.</title>
        <authorList>
            <person name="Lovell J.T."/>
            <person name="Jenkins J."/>
            <person name="Shu S."/>
            <person name="Juenger T.E."/>
            <person name="Schmutz J."/>
        </authorList>
    </citation>
    <scope>NUCLEOTIDE SEQUENCE</scope>
    <source>
        <strain evidence="13">AP13</strain>
    </source>
</reference>
<evidence type="ECO:0000313" key="14">
    <source>
        <dbReference type="Proteomes" id="UP000823388"/>
    </source>
</evidence>
<accession>A0A8T0Q5E9</accession>
<evidence type="ECO:0000256" key="10">
    <source>
        <dbReference type="RuleBase" id="RU000682"/>
    </source>
</evidence>